<dbReference type="InterPro" id="IPR018484">
    <property type="entry name" value="FGGY_N"/>
</dbReference>
<dbReference type="SUPFAM" id="SSF53067">
    <property type="entry name" value="Actin-like ATPase domain"/>
    <property type="match status" value="2"/>
</dbReference>
<keyword evidence="8" id="KW-1185">Reference proteome</keyword>
<dbReference type="AlphaFoldDB" id="A0A923T8G7"/>
<dbReference type="InterPro" id="IPR018485">
    <property type="entry name" value="FGGY_C"/>
</dbReference>
<dbReference type="GO" id="GO:0016773">
    <property type="term" value="F:phosphotransferase activity, alcohol group as acceptor"/>
    <property type="evidence" value="ECO:0007669"/>
    <property type="project" value="InterPro"/>
</dbReference>
<evidence type="ECO:0000313" key="7">
    <source>
        <dbReference type="EMBL" id="MBC6995605.1"/>
    </source>
</evidence>
<accession>A0A923T8G7</accession>
<dbReference type="Pfam" id="PF00370">
    <property type="entry name" value="FGGY_N"/>
    <property type="match status" value="1"/>
</dbReference>
<dbReference type="Pfam" id="PF02782">
    <property type="entry name" value="FGGY_C"/>
    <property type="match status" value="1"/>
</dbReference>
<dbReference type="InterPro" id="IPR043129">
    <property type="entry name" value="ATPase_NBD"/>
</dbReference>
<evidence type="ECO:0000259" key="5">
    <source>
        <dbReference type="Pfam" id="PF00370"/>
    </source>
</evidence>
<dbReference type="PROSITE" id="PS00445">
    <property type="entry name" value="FGGY_KINASES_2"/>
    <property type="match status" value="1"/>
</dbReference>
<evidence type="ECO:0000256" key="4">
    <source>
        <dbReference type="RuleBase" id="RU003733"/>
    </source>
</evidence>
<feature type="domain" description="Carbohydrate kinase FGGY N-terminal" evidence="5">
    <location>
        <begin position="7"/>
        <end position="251"/>
    </location>
</feature>
<dbReference type="CDD" id="cd07770">
    <property type="entry name" value="ASKHA_NBD_FGGY_GntK"/>
    <property type="match status" value="1"/>
</dbReference>
<evidence type="ECO:0000256" key="3">
    <source>
        <dbReference type="ARBA" id="ARBA00022777"/>
    </source>
</evidence>
<dbReference type="Gene3D" id="3.30.420.40">
    <property type="match status" value="2"/>
</dbReference>
<name>A0A923T8G7_9BACT</name>
<dbReference type="GO" id="GO:0005975">
    <property type="term" value="P:carbohydrate metabolic process"/>
    <property type="evidence" value="ECO:0007669"/>
    <property type="project" value="InterPro"/>
</dbReference>
<feature type="domain" description="Carbohydrate kinase FGGY C-terminal" evidence="6">
    <location>
        <begin position="261"/>
        <end position="442"/>
    </location>
</feature>
<dbReference type="EMBL" id="JACSIT010000139">
    <property type="protein sequence ID" value="MBC6995605.1"/>
    <property type="molecule type" value="Genomic_DNA"/>
</dbReference>
<evidence type="ECO:0000259" key="6">
    <source>
        <dbReference type="Pfam" id="PF02782"/>
    </source>
</evidence>
<evidence type="ECO:0000256" key="2">
    <source>
        <dbReference type="ARBA" id="ARBA00022679"/>
    </source>
</evidence>
<proteinExistence type="inferred from homology"/>
<dbReference type="InterPro" id="IPR018483">
    <property type="entry name" value="Carb_kinase_FGGY_CS"/>
</dbReference>
<dbReference type="RefSeq" id="WP_187467634.1">
    <property type="nucleotide sequence ID" value="NZ_JACSIT010000139.1"/>
</dbReference>
<sequence>MASSADYFIGLDLGTTSVKACAFDRRGQLLHNTNQAYPLEHPSPGAAIQDPALLLKAAEQALQDLIRESPGTPGGVGLSCPMHGIFLLDEQERPLTEIITWADTRAEVVMADFSPAQRRELLRCTGTPVHPMSPLVKYRWLRLHDPGLFAEARYVRGIKEILTSAWTGQAVLDEQLASATGLYDSVAGEWSALALAAATAPGAYTKDEPRLPTVRPATHQLTWLPEVADRLGLSGVPLFLGGSDGVLANLGSGLLSPEEVAITVGTSAAVRATHRQARIDPAHGLFNYRMLDDYYVVGGASNNGGKALEFWQELLVGHFTSVGEFINAGLSVAREDSPAFLPYLYGERAPIWDASATASLQGLRGFHDHRHLARAVLEGVTDNLLAILRQLEAAVGTPHRLHVSGGITQSPAWMDLLAERSGRPTAVADAPQASAYGAALIARLGTGDLASLKEI</sequence>
<protein>
    <submittedName>
        <fullName evidence="7">Gluconokinase</fullName>
    </submittedName>
</protein>
<dbReference type="InterPro" id="IPR050406">
    <property type="entry name" value="FGGY_Carb_Kinase"/>
</dbReference>
<dbReference type="PANTHER" id="PTHR43095">
    <property type="entry name" value="SUGAR KINASE"/>
    <property type="match status" value="1"/>
</dbReference>
<evidence type="ECO:0000313" key="8">
    <source>
        <dbReference type="Proteomes" id="UP000650081"/>
    </source>
</evidence>
<gene>
    <name evidence="7" type="ORF">H9S92_15665</name>
</gene>
<dbReference type="InterPro" id="IPR000577">
    <property type="entry name" value="Carb_kinase_FGGY"/>
</dbReference>
<organism evidence="7 8">
    <name type="scientific">Neolewinella lacunae</name>
    <dbReference type="NCBI Taxonomy" id="1517758"/>
    <lineage>
        <taxon>Bacteria</taxon>
        <taxon>Pseudomonadati</taxon>
        <taxon>Bacteroidota</taxon>
        <taxon>Saprospiria</taxon>
        <taxon>Saprospirales</taxon>
        <taxon>Lewinellaceae</taxon>
        <taxon>Neolewinella</taxon>
    </lineage>
</organism>
<evidence type="ECO:0000256" key="1">
    <source>
        <dbReference type="ARBA" id="ARBA00009156"/>
    </source>
</evidence>
<reference evidence="7" key="1">
    <citation type="submission" date="2020-08" db="EMBL/GenBank/DDBJ databases">
        <title>Lewinella bacteria from marine environments.</title>
        <authorList>
            <person name="Zhong Y."/>
        </authorList>
    </citation>
    <scope>NUCLEOTIDE SEQUENCE</scope>
    <source>
        <strain evidence="7">KCTC 42187</strain>
    </source>
</reference>
<comment type="caution">
    <text evidence="7">The sequence shown here is derived from an EMBL/GenBank/DDBJ whole genome shotgun (WGS) entry which is preliminary data.</text>
</comment>
<dbReference type="Proteomes" id="UP000650081">
    <property type="component" value="Unassembled WGS sequence"/>
</dbReference>
<dbReference type="PANTHER" id="PTHR43095:SF2">
    <property type="entry name" value="GLUCONOKINASE"/>
    <property type="match status" value="1"/>
</dbReference>
<dbReference type="PIRSF" id="PIRSF000538">
    <property type="entry name" value="GlpK"/>
    <property type="match status" value="1"/>
</dbReference>
<keyword evidence="3 4" id="KW-0418">Kinase</keyword>
<keyword evidence="2 4" id="KW-0808">Transferase</keyword>
<comment type="similarity">
    <text evidence="1 4">Belongs to the FGGY kinase family.</text>
</comment>
<dbReference type="GO" id="GO:0016301">
    <property type="term" value="F:kinase activity"/>
    <property type="evidence" value="ECO:0007669"/>
    <property type="project" value="UniProtKB-KW"/>
</dbReference>